<dbReference type="RefSeq" id="WP_017710897.1">
    <property type="nucleotide sequence ID" value="NZ_KB235933.1"/>
</dbReference>
<gene>
    <name evidence="1" type="ORF">PROH_07295</name>
</gene>
<dbReference type="EMBL" id="AJTX02000004">
    <property type="protein sequence ID" value="KKI99687.1"/>
    <property type="molecule type" value="Genomic_DNA"/>
</dbReference>
<dbReference type="OrthoDB" id="2885342at2"/>
<evidence type="ECO:0000313" key="2">
    <source>
        <dbReference type="Proteomes" id="UP000034681"/>
    </source>
</evidence>
<sequence length="420" mass="49394">MNHQESNPKIELNLLENGLDFILKGIDELFDEEHVIRGYSTAIDISSSRYKYGIIHLFSGFLLLLKERLSRHVPELIFKGRISEVKKNIAVRKALNTVNLDEALERLEFGPRVVFSEDDLNIIRSIQKTRNEFEHYKVSINIHYLWKNVSNFLQLIDKFLVEQLHINIESSTQNVEIQRKIHTISSVWKRVDLKRRKDILDKDDTQWDKDYTDIHDFLMKTIGGSNLFFAAKYFAEIRNREEISVVSESLLEKFNCVLEYIEIYAAKTEGLSQQELDFIVETEIEIIETIAKYWQNNPLGYEWLVRYLDDKSYKLQEFCVAAIIELEKYWSNHPDFVDDLVRVSLNNPFNSMNDSEDSCDLIDYLDSPRQVALKCLVKHFKNNPKVVALLQDRAIKDQDEQVRQWASNQLHHLHHVEGSN</sequence>
<name>A0A0M2PX67_PROHO</name>
<dbReference type="InterPro" id="IPR016024">
    <property type="entry name" value="ARM-type_fold"/>
</dbReference>
<evidence type="ECO:0000313" key="1">
    <source>
        <dbReference type="EMBL" id="KKI99687.1"/>
    </source>
</evidence>
<accession>A0A0M2PX67</accession>
<dbReference type="AlphaFoldDB" id="A0A0M2PX67"/>
<dbReference type="Proteomes" id="UP000034681">
    <property type="component" value="Unassembled WGS sequence"/>
</dbReference>
<dbReference type="SUPFAM" id="SSF48371">
    <property type="entry name" value="ARM repeat"/>
    <property type="match status" value="1"/>
</dbReference>
<protein>
    <submittedName>
        <fullName evidence="1">Uncharacterized protein</fullName>
    </submittedName>
</protein>
<reference evidence="1" key="1">
    <citation type="submission" date="2012-04" db="EMBL/GenBank/DDBJ databases">
        <authorList>
            <person name="Borisov I.G."/>
            <person name="Ivanikova N.V."/>
            <person name="Pinevich A.V."/>
        </authorList>
    </citation>
    <scope>NUCLEOTIDE SEQUENCE</scope>
    <source>
        <strain evidence="1">CALU 1027</strain>
    </source>
</reference>
<proteinExistence type="predicted"/>
<comment type="caution">
    <text evidence="1">The sequence shown here is derived from an EMBL/GenBank/DDBJ whole genome shotgun (WGS) entry which is preliminary data.</text>
</comment>
<organism evidence="1 2">
    <name type="scientific">Prochlorothrix hollandica PCC 9006 = CALU 1027</name>
    <dbReference type="NCBI Taxonomy" id="317619"/>
    <lineage>
        <taxon>Bacteria</taxon>
        <taxon>Bacillati</taxon>
        <taxon>Cyanobacteriota</taxon>
        <taxon>Cyanophyceae</taxon>
        <taxon>Prochlorotrichales</taxon>
        <taxon>Prochlorotrichaceae</taxon>
        <taxon>Prochlorothrix</taxon>
    </lineage>
</organism>
<keyword evidence="2" id="KW-1185">Reference proteome</keyword>